<keyword evidence="4" id="KW-0143">Chaperone</keyword>
<gene>
    <name evidence="8" type="ORF">GsuE55_24430</name>
</gene>
<keyword evidence="2" id="KW-0963">Cytoplasm</keyword>
<sequence length="116" mass="14216">MDLIEQLVFCSERLLAVLQHPVDERDKQVAKVEHLLAEREKIISRLKEQSCENVNRQKAEKIVEMERDIQQGLFRLYESIKADWERWHQKRRLQRSYQNTFAYVETYDGRFYDKRK</sequence>
<dbReference type="RefSeq" id="WP_061912569.1">
    <property type="nucleotide sequence ID" value="NZ_AP022557.1"/>
</dbReference>
<organism evidence="8 9">
    <name type="scientific">Geobacillus subterraneus</name>
    <dbReference type="NCBI Taxonomy" id="129338"/>
    <lineage>
        <taxon>Bacteria</taxon>
        <taxon>Bacillati</taxon>
        <taxon>Bacillota</taxon>
        <taxon>Bacilli</taxon>
        <taxon>Bacillales</taxon>
        <taxon>Anoxybacillaceae</taxon>
        <taxon>Geobacillus</taxon>
    </lineage>
</organism>
<dbReference type="Proteomes" id="UP000501421">
    <property type="component" value="Chromosome"/>
</dbReference>
<dbReference type="EMBL" id="AP022557">
    <property type="protein sequence ID" value="BBW97610.1"/>
    <property type="molecule type" value="Genomic_DNA"/>
</dbReference>
<evidence type="ECO:0000256" key="5">
    <source>
        <dbReference type="ARBA" id="ARBA00093765"/>
    </source>
</evidence>
<dbReference type="Pfam" id="PF05400">
    <property type="entry name" value="FliT"/>
    <property type="match status" value="1"/>
</dbReference>
<reference evidence="9" key="1">
    <citation type="journal article" date="2020" name="Microbiol. Resour. Announc.">
        <title>Complete Genome Sequence of Geobacillus sp. Strain E55-1, Isolated from Mine Geyser in Japan.</title>
        <authorList>
            <person name="Miyazaki K."/>
            <person name="Hase E."/>
            <person name="Tokito N."/>
        </authorList>
    </citation>
    <scope>NUCLEOTIDE SEQUENCE [LARGE SCALE GENOMIC DNA]</scope>
    <source>
        <strain evidence="9">E55-1</strain>
    </source>
</reference>
<keyword evidence="3" id="KW-1005">Bacterial flagellum biogenesis</keyword>
<evidence type="ECO:0000256" key="7">
    <source>
        <dbReference type="ARBA" id="ARBA00093797"/>
    </source>
</evidence>
<dbReference type="AlphaFoldDB" id="A0A679FNQ0"/>
<evidence type="ECO:0000256" key="3">
    <source>
        <dbReference type="ARBA" id="ARBA00022795"/>
    </source>
</evidence>
<evidence type="ECO:0000256" key="1">
    <source>
        <dbReference type="ARBA" id="ARBA00004514"/>
    </source>
</evidence>
<protein>
    <recommendedName>
        <fullName evidence="7">Flagellar protein FliT</fullName>
    </recommendedName>
</protein>
<comment type="similarity">
    <text evidence="6">Belongs to the bacillales FliT family.</text>
</comment>
<comment type="subcellular location">
    <subcellularLocation>
        <location evidence="1">Cytoplasm</location>
        <location evidence="1">Cytosol</location>
    </subcellularLocation>
</comment>
<comment type="function">
    <text evidence="5">May act as an export chaperone for the filament capping protein FliD.</text>
</comment>
<evidence type="ECO:0000256" key="6">
    <source>
        <dbReference type="ARBA" id="ARBA00093785"/>
    </source>
</evidence>
<proteinExistence type="inferred from homology"/>
<keyword evidence="9" id="KW-1185">Reference proteome</keyword>
<evidence type="ECO:0000313" key="8">
    <source>
        <dbReference type="EMBL" id="BBW97610.1"/>
    </source>
</evidence>
<name>A0A679FNQ0_9BACL</name>
<accession>A0A679FNQ0</accession>
<evidence type="ECO:0000256" key="2">
    <source>
        <dbReference type="ARBA" id="ARBA00022490"/>
    </source>
</evidence>
<dbReference type="InterPro" id="IPR008622">
    <property type="entry name" value="FliT"/>
</dbReference>
<evidence type="ECO:0000256" key="4">
    <source>
        <dbReference type="ARBA" id="ARBA00023186"/>
    </source>
</evidence>
<evidence type="ECO:0000313" key="9">
    <source>
        <dbReference type="Proteomes" id="UP000501421"/>
    </source>
</evidence>